<evidence type="ECO:0000256" key="1">
    <source>
        <dbReference type="SAM" id="MobiDB-lite"/>
    </source>
</evidence>
<reference evidence="2" key="1">
    <citation type="submission" date="2020-10" db="EMBL/GenBank/DDBJ databases">
        <authorList>
            <person name="Castelo-Branco R."/>
            <person name="Eusebio N."/>
            <person name="Adriana R."/>
            <person name="Vieira A."/>
            <person name="Brugerolle De Fraissinette N."/>
            <person name="Rezende De Castro R."/>
            <person name="Schneider M.P."/>
            <person name="Vasconcelos V."/>
            <person name="Leao P.N."/>
        </authorList>
    </citation>
    <scope>NUCLEOTIDE SEQUENCE</scope>
    <source>
        <strain evidence="2">LEGE 07157</strain>
    </source>
</reference>
<gene>
    <name evidence="2" type="ORF">IQ249_04590</name>
</gene>
<keyword evidence="3" id="KW-1185">Reference proteome</keyword>
<dbReference type="EMBL" id="JADEWZ010000005">
    <property type="protein sequence ID" value="MBE9115172.1"/>
    <property type="molecule type" value="Genomic_DNA"/>
</dbReference>
<feature type="compositionally biased region" description="Acidic residues" evidence="1">
    <location>
        <begin position="56"/>
        <end position="65"/>
    </location>
</feature>
<protein>
    <submittedName>
        <fullName evidence="2">Uncharacterized protein</fullName>
    </submittedName>
</protein>
<dbReference type="AlphaFoldDB" id="A0A8J7B3M1"/>
<comment type="caution">
    <text evidence="2">The sequence shown here is derived from an EMBL/GenBank/DDBJ whole genome shotgun (WGS) entry which is preliminary data.</text>
</comment>
<dbReference type="PROSITE" id="PS51257">
    <property type="entry name" value="PROKAR_LIPOPROTEIN"/>
    <property type="match status" value="1"/>
</dbReference>
<feature type="region of interest" description="Disordered" evidence="1">
    <location>
        <begin position="25"/>
        <end position="65"/>
    </location>
</feature>
<sequence>MKFFLTATLSSFVLFLGGCYGPSPENTAAPGEQQIDKAKEAQETVEQQTAPTLEQVEQEQNQESE</sequence>
<name>A0A8J7B3M1_9CYAN</name>
<proteinExistence type="predicted"/>
<evidence type="ECO:0000313" key="3">
    <source>
        <dbReference type="Proteomes" id="UP000654482"/>
    </source>
</evidence>
<evidence type="ECO:0000313" key="2">
    <source>
        <dbReference type="EMBL" id="MBE9115172.1"/>
    </source>
</evidence>
<accession>A0A8J7B3M1</accession>
<organism evidence="2 3">
    <name type="scientific">Lusitaniella coriacea LEGE 07157</name>
    <dbReference type="NCBI Taxonomy" id="945747"/>
    <lineage>
        <taxon>Bacteria</taxon>
        <taxon>Bacillati</taxon>
        <taxon>Cyanobacteriota</taxon>
        <taxon>Cyanophyceae</taxon>
        <taxon>Spirulinales</taxon>
        <taxon>Lusitaniellaceae</taxon>
        <taxon>Lusitaniella</taxon>
    </lineage>
</organism>
<dbReference type="RefSeq" id="WP_194028261.1">
    <property type="nucleotide sequence ID" value="NZ_JADEWZ010000005.1"/>
</dbReference>
<dbReference type="Proteomes" id="UP000654482">
    <property type="component" value="Unassembled WGS sequence"/>
</dbReference>